<dbReference type="NCBIfam" id="TIGR04183">
    <property type="entry name" value="Por_Secre_tail"/>
    <property type="match status" value="1"/>
</dbReference>
<dbReference type="Proteomes" id="UP000184364">
    <property type="component" value="Unassembled WGS sequence"/>
</dbReference>
<dbReference type="EMBL" id="FRAV01000021">
    <property type="protein sequence ID" value="SHL63494.1"/>
    <property type="molecule type" value="Genomic_DNA"/>
</dbReference>
<dbReference type="AlphaFoldDB" id="A0A1M7C8G0"/>
<dbReference type="InterPro" id="IPR013783">
    <property type="entry name" value="Ig-like_fold"/>
</dbReference>
<accession>A0A1M7C8G0</accession>
<dbReference type="STRING" id="1302687.SAMN05444267_102175"/>
<proteinExistence type="predicted"/>
<dbReference type="Pfam" id="PF00041">
    <property type="entry name" value="fn3"/>
    <property type="match status" value="1"/>
</dbReference>
<reference evidence="5" key="1">
    <citation type="submission" date="2016-11" db="EMBL/GenBank/DDBJ databases">
        <authorList>
            <person name="Varghese N."/>
            <person name="Submissions S."/>
        </authorList>
    </citation>
    <scope>NUCLEOTIDE SEQUENCE [LARGE SCALE GENOMIC DNA]</scope>
    <source>
        <strain evidence="5">DSM 26899</strain>
    </source>
</reference>
<dbReference type="InterPro" id="IPR007110">
    <property type="entry name" value="Ig-like_dom"/>
</dbReference>
<sequence length="829" mass="86487">MIAIGIGITAQTTVTIGAGGSTGGTTDNGAPIYRSSSTSSYQYSKSAELLTTADLTGASIFSGAAINSIAYYKTTAFNVSGSNAWTLNVYLKNSAATALASGTAWDTMTNGSTLFYTATINSTNNLPAAAGWVTFANNTGNAFSYTGGAIEVYIDWVPSGTLTSPYTGGAFQWKYDTSNLTQSIGTSNTTAIPGTTNSFSTFSRRYQTQLTYTSVPCSGTPTPGNTISSGSAACAGAYATTLSLQNNTLGSGVAYQWYYNGTAVSGATSPTLSATISAASTYYCAVTCSGSGATANSTPVSLVAPSNGISSFPWNENFDTMAAVGANILPSCWLSAGGGSSSTTHYTTATSAGNTYNDPKSAPNYVTIYYPTTNAAVLWTPKFYLTAGQSYDFSFYWVGDGYAGWQGDVLVNGNQDATGASNLTTFITSAQTAAGGSNSTNYTKVKVTYVPTATGNYTFGVKTLATTSAPYYLGFDDFNVMVTPACTEPSGVTASNVTTANATVSWTAPATVPANGYDIYYSTSNTSPTNTTTPNFTGVAATTQVLNGLSSSSTYYVWVRSRCSSTSQSIWSLVASFNTLCSATSVPYTLNFDNVATPALPNCASVENLGSGNLWTTAAAPTDSPGFTTQVLTYLYNSSSAANTWFYTQGINLTAGTQYTISYTYGNNSTTYVEKLKIAYGTSQSSSGMTIPLADHPNINDKMAHTGSVTFTLTVSGIYYFGFNAYSAADQYNLYLDDISIVSSVLATSEVAAAKNTVKVYPNPFSDVLNISDINNVKSVLVTDIAGRLVKTIANPSSSLQLGDLNSGLYLITLEMKDGSKQTLKAIKK</sequence>
<evidence type="ECO:0000259" key="2">
    <source>
        <dbReference type="PROSITE" id="PS50835"/>
    </source>
</evidence>
<dbReference type="CDD" id="cd00063">
    <property type="entry name" value="FN3"/>
    <property type="match status" value="1"/>
</dbReference>
<evidence type="ECO:0000259" key="3">
    <source>
        <dbReference type="PROSITE" id="PS50853"/>
    </source>
</evidence>
<protein>
    <submittedName>
        <fullName evidence="4">Por secretion system C-terminal sorting domain-containing protein</fullName>
    </submittedName>
</protein>
<dbReference type="SUPFAM" id="SSF49265">
    <property type="entry name" value="Fibronectin type III"/>
    <property type="match status" value="1"/>
</dbReference>
<dbReference type="InterPro" id="IPR003961">
    <property type="entry name" value="FN3_dom"/>
</dbReference>
<dbReference type="Pfam" id="PF18962">
    <property type="entry name" value="Por_Secre_tail"/>
    <property type="match status" value="1"/>
</dbReference>
<feature type="domain" description="Fibronectin type-III" evidence="3">
    <location>
        <begin position="488"/>
        <end position="582"/>
    </location>
</feature>
<dbReference type="InterPro" id="IPR036116">
    <property type="entry name" value="FN3_sf"/>
</dbReference>
<dbReference type="Gene3D" id="2.60.40.10">
    <property type="entry name" value="Immunoglobulins"/>
    <property type="match status" value="1"/>
</dbReference>
<dbReference type="PROSITE" id="PS50853">
    <property type="entry name" value="FN3"/>
    <property type="match status" value="1"/>
</dbReference>
<name>A0A1M7C8G0_9FLAO</name>
<dbReference type="Gene3D" id="2.60.120.200">
    <property type="match status" value="1"/>
</dbReference>
<evidence type="ECO:0000313" key="4">
    <source>
        <dbReference type="EMBL" id="SHL63494.1"/>
    </source>
</evidence>
<dbReference type="SMART" id="SM00060">
    <property type="entry name" value="FN3"/>
    <property type="match status" value="1"/>
</dbReference>
<evidence type="ECO:0000313" key="5">
    <source>
        <dbReference type="Proteomes" id="UP000184364"/>
    </source>
</evidence>
<keyword evidence="1" id="KW-0732">Signal</keyword>
<feature type="domain" description="Ig-like" evidence="2">
    <location>
        <begin position="224"/>
        <end position="301"/>
    </location>
</feature>
<organism evidence="4 5">
    <name type="scientific">Chryseobacterium polytrichastri</name>
    <dbReference type="NCBI Taxonomy" id="1302687"/>
    <lineage>
        <taxon>Bacteria</taxon>
        <taxon>Pseudomonadati</taxon>
        <taxon>Bacteroidota</taxon>
        <taxon>Flavobacteriia</taxon>
        <taxon>Flavobacteriales</taxon>
        <taxon>Weeksellaceae</taxon>
        <taxon>Chryseobacterium group</taxon>
        <taxon>Chryseobacterium</taxon>
    </lineage>
</organism>
<dbReference type="InterPro" id="IPR026444">
    <property type="entry name" value="Secre_tail"/>
</dbReference>
<gene>
    <name evidence="4" type="ORF">SAMN05444267_102175</name>
</gene>
<dbReference type="PROSITE" id="PS50835">
    <property type="entry name" value="IG_LIKE"/>
    <property type="match status" value="1"/>
</dbReference>
<keyword evidence="5" id="KW-1185">Reference proteome</keyword>
<evidence type="ECO:0000256" key="1">
    <source>
        <dbReference type="ARBA" id="ARBA00022729"/>
    </source>
</evidence>